<comment type="caution">
    <text evidence="1">The sequence shown here is derived from an EMBL/GenBank/DDBJ whole genome shotgun (WGS) entry which is preliminary data.</text>
</comment>
<protein>
    <submittedName>
        <fullName evidence="1">Uncharacterized protein</fullName>
    </submittedName>
</protein>
<evidence type="ECO:0000313" key="2">
    <source>
        <dbReference type="Proteomes" id="UP000887013"/>
    </source>
</evidence>
<sequence>MIFVPGRTYIRIRSPRIGSGGPVRRAVSPKPCLRTVRTGFVPGLICACGVEVRSFFRGAPLRGNRGGTTDAMGPTQNWHGPWESDCLIKTKHCDGLQEMLTQCDFCPVL</sequence>
<proteinExistence type="predicted"/>
<dbReference type="Proteomes" id="UP000887013">
    <property type="component" value="Unassembled WGS sequence"/>
</dbReference>
<name>A0A8X6NH50_NEPPI</name>
<keyword evidence="2" id="KW-1185">Reference proteome</keyword>
<dbReference type="EMBL" id="BMAW01009615">
    <property type="protein sequence ID" value="GFT14835.1"/>
    <property type="molecule type" value="Genomic_DNA"/>
</dbReference>
<dbReference type="AlphaFoldDB" id="A0A8X6NH50"/>
<reference evidence="1" key="1">
    <citation type="submission" date="2020-08" db="EMBL/GenBank/DDBJ databases">
        <title>Multicomponent nature underlies the extraordinary mechanical properties of spider dragline silk.</title>
        <authorList>
            <person name="Kono N."/>
            <person name="Nakamura H."/>
            <person name="Mori M."/>
            <person name="Yoshida Y."/>
            <person name="Ohtoshi R."/>
            <person name="Malay A.D."/>
            <person name="Moran D.A.P."/>
            <person name="Tomita M."/>
            <person name="Numata K."/>
            <person name="Arakawa K."/>
        </authorList>
    </citation>
    <scope>NUCLEOTIDE SEQUENCE</scope>
</reference>
<organism evidence="1 2">
    <name type="scientific">Nephila pilipes</name>
    <name type="common">Giant wood spider</name>
    <name type="synonym">Nephila maculata</name>
    <dbReference type="NCBI Taxonomy" id="299642"/>
    <lineage>
        <taxon>Eukaryota</taxon>
        <taxon>Metazoa</taxon>
        <taxon>Ecdysozoa</taxon>
        <taxon>Arthropoda</taxon>
        <taxon>Chelicerata</taxon>
        <taxon>Arachnida</taxon>
        <taxon>Araneae</taxon>
        <taxon>Araneomorphae</taxon>
        <taxon>Entelegynae</taxon>
        <taxon>Araneoidea</taxon>
        <taxon>Nephilidae</taxon>
        <taxon>Nephila</taxon>
    </lineage>
</organism>
<gene>
    <name evidence="1" type="ORF">NPIL_94441</name>
</gene>
<evidence type="ECO:0000313" key="1">
    <source>
        <dbReference type="EMBL" id="GFT14835.1"/>
    </source>
</evidence>
<dbReference type="OrthoDB" id="7417946at2759"/>
<accession>A0A8X6NH50</accession>